<dbReference type="InterPro" id="IPR001128">
    <property type="entry name" value="Cyt_P450"/>
</dbReference>
<dbReference type="GO" id="GO:0020037">
    <property type="term" value="F:heme binding"/>
    <property type="evidence" value="ECO:0007669"/>
    <property type="project" value="InterPro"/>
</dbReference>
<evidence type="ECO:0000313" key="6">
    <source>
        <dbReference type="Proteomes" id="UP000018888"/>
    </source>
</evidence>
<dbReference type="Pfam" id="PF00067">
    <property type="entry name" value="p450"/>
    <property type="match status" value="1"/>
</dbReference>
<evidence type="ECO:0000256" key="2">
    <source>
        <dbReference type="ARBA" id="ARBA00022723"/>
    </source>
</evidence>
<dbReference type="Proteomes" id="UP000018888">
    <property type="component" value="Unassembled WGS sequence"/>
</dbReference>
<sequence length="366" mass="43313">MMIFKPLENLEFNDYVLLICTVLMTYVAHYYYNYFTRVNPLPGPFPFPLIGNVPQIYLLFYGDAQMFYDYCYEKYGNIHEIYDCDRSIILCRREYLENFLSLSEKNAHWMRFNNSIKPEEFGTKGKGILFNNNFKSWVFNRQFFSQAILSPKFTDEAIDWINKLFDELESYWNKLFLEEIIKENKVQLDFSGWFNNFTNDIIISLLTGEKYYSMAAYFTTLSDEKSQSAMINDSVKLAQALRKQLLGVSFFLFIPSFLRNYIPFFKNKANDILNNMGFLNQRLDAIIKRRRNEIDNTSLDESLPHDMLTSMIIKNTPRDDNYFETGEANRSMTDSEIRVNLLEGIITGTHKIREILILGFFYTVNF</sequence>
<keyword evidence="6" id="KW-1185">Reference proteome</keyword>
<dbReference type="PANTHER" id="PTHR24300">
    <property type="entry name" value="CYTOCHROME P450 508A4-RELATED"/>
    <property type="match status" value="1"/>
</dbReference>
<proteinExistence type="inferred from homology"/>
<keyword evidence="2" id="KW-0479">Metal-binding</keyword>
<protein>
    <submittedName>
        <fullName evidence="5">Cytochrome P450</fullName>
    </submittedName>
</protein>
<organism evidence="5 6">
    <name type="scientific">Rhizophagus irregularis (strain DAOM 181602 / DAOM 197198 / MUCL 43194)</name>
    <name type="common">Arbuscular mycorrhizal fungus</name>
    <name type="synonym">Glomus intraradices</name>
    <dbReference type="NCBI Taxonomy" id="747089"/>
    <lineage>
        <taxon>Eukaryota</taxon>
        <taxon>Fungi</taxon>
        <taxon>Fungi incertae sedis</taxon>
        <taxon>Mucoromycota</taxon>
        <taxon>Glomeromycotina</taxon>
        <taxon>Glomeromycetes</taxon>
        <taxon>Glomerales</taxon>
        <taxon>Glomeraceae</taxon>
        <taxon>Rhizophagus</taxon>
    </lineage>
</organism>
<comment type="caution">
    <text evidence="5">The sequence shown here is derived from an EMBL/GenBank/DDBJ whole genome shotgun (WGS) entry which is preliminary data.</text>
</comment>
<evidence type="ECO:0000256" key="3">
    <source>
        <dbReference type="ARBA" id="ARBA00023004"/>
    </source>
</evidence>
<evidence type="ECO:0000256" key="4">
    <source>
        <dbReference type="SAM" id="Phobius"/>
    </source>
</evidence>
<keyword evidence="4" id="KW-1133">Transmembrane helix</keyword>
<dbReference type="GO" id="GO:0004497">
    <property type="term" value="F:monooxygenase activity"/>
    <property type="evidence" value="ECO:0007669"/>
    <property type="project" value="InterPro"/>
</dbReference>
<dbReference type="EMBL" id="AUPC02000181">
    <property type="protein sequence ID" value="POG66894.1"/>
    <property type="molecule type" value="Genomic_DNA"/>
</dbReference>
<gene>
    <name evidence="5" type="ORF">GLOIN_2v1779982</name>
</gene>
<dbReference type="InterPro" id="IPR036396">
    <property type="entry name" value="Cyt_P450_sf"/>
</dbReference>
<dbReference type="SUPFAM" id="SSF48264">
    <property type="entry name" value="Cytochrome P450"/>
    <property type="match status" value="1"/>
</dbReference>
<accession>A0A2P4PND6</accession>
<keyword evidence="4" id="KW-0812">Transmembrane</keyword>
<feature type="transmembrane region" description="Helical" evidence="4">
    <location>
        <begin position="12"/>
        <end position="32"/>
    </location>
</feature>
<comment type="similarity">
    <text evidence="1">Belongs to the cytochrome P450 family.</text>
</comment>
<name>A0A2P4PND6_RHIID</name>
<dbReference type="GO" id="GO:0016705">
    <property type="term" value="F:oxidoreductase activity, acting on paired donors, with incorporation or reduction of molecular oxygen"/>
    <property type="evidence" value="ECO:0007669"/>
    <property type="project" value="InterPro"/>
</dbReference>
<dbReference type="GO" id="GO:0005506">
    <property type="term" value="F:iron ion binding"/>
    <property type="evidence" value="ECO:0007669"/>
    <property type="project" value="InterPro"/>
</dbReference>
<keyword evidence="4" id="KW-0472">Membrane</keyword>
<keyword evidence="3" id="KW-0408">Iron</keyword>
<dbReference type="AlphaFoldDB" id="A0A2P4PND6"/>
<evidence type="ECO:0000256" key="1">
    <source>
        <dbReference type="ARBA" id="ARBA00010617"/>
    </source>
</evidence>
<dbReference type="Gene3D" id="1.10.630.10">
    <property type="entry name" value="Cytochrome P450"/>
    <property type="match status" value="1"/>
</dbReference>
<dbReference type="InterPro" id="IPR050182">
    <property type="entry name" value="Cytochrome_P450_fam2"/>
</dbReference>
<evidence type="ECO:0000313" key="5">
    <source>
        <dbReference type="EMBL" id="POG66894.1"/>
    </source>
</evidence>
<reference evidence="5 6" key="1">
    <citation type="journal article" date="2013" name="Proc. Natl. Acad. Sci. U.S.A.">
        <title>Genome of an arbuscular mycorrhizal fungus provides insight into the oldest plant symbiosis.</title>
        <authorList>
            <person name="Tisserant E."/>
            <person name="Malbreil M."/>
            <person name="Kuo A."/>
            <person name="Kohler A."/>
            <person name="Symeonidi A."/>
            <person name="Balestrini R."/>
            <person name="Charron P."/>
            <person name="Duensing N."/>
            <person name="Frei Dit Frey N."/>
            <person name="Gianinazzi-Pearson V."/>
            <person name="Gilbert L.B."/>
            <person name="Handa Y."/>
            <person name="Herr J.R."/>
            <person name="Hijri M."/>
            <person name="Koul R."/>
            <person name="Kawaguchi M."/>
            <person name="Krajinski F."/>
            <person name="Lammers P.J."/>
            <person name="Masclaux F.G."/>
            <person name="Murat C."/>
            <person name="Morin E."/>
            <person name="Ndikumana S."/>
            <person name="Pagni M."/>
            <person name="Petitpierre D."/>
            <person name="Requena N."/>
            <person name="Rosikiewicz P."/>
            <person name="Riley R."/>
            <person name="Saito K."/>
            <person name="San Clemente H."/>
            <person name="Shapiro H."/>
            <person name="van Tuinen D."/>
            <person name="Becard G."/>
            <person name="Bonfante P."/>
            <person name="Paszkowski U."/>
            <person name="Shachar-Hill Y.Y."/>
            <person name="Tuskan G.A."/>
            <person name="Young P.W."/>
            <person name="Sanders I.R."/>
            <person name="Henrissat B."/>
            <person name="Rensing S.A."/>
            <person name="Grigoriev I.V."/>
            <person name="Corradi N."/>
            <person name="Roux C."/>
            <person name="Martin F."/>
        </authorList>
    </citation>
    <scope>NUCLEOTIDE SEQUENCE [LARGE SCALE GENOMIC DNA]</scope>
    <source>
        <strain evidence="5 6">DAOM 197198</strain>
    </source>
</reference>
<reference evidence="5 6" key="2">
    <citation type="journal article" date="2018" name="New Phytol.">
        <title>High intraspecific genome diversity in the model arbuscular mycorrhizal symbiont Rhizophagus irregularis.</title>
        <authorList>
            <person name="Chen E.C.H."/>
            <person name="Morin E."/>
            <person name="Beaudet D."/>
            <person name="Noel J."/>
            <person name="Yildirir G."/>
            <person name="Ndikumana S."/>
            <person name="Charron P."/>
            <person name="St-Onge C."/>
            <person name="Giorgi J."/>
            <person name="Kruger M."/>
            <person name="Marton T."/>
            <person name="Ropars J."/>
            <person name="Grigoriev I.V."/>
            <person name="Hainaut M."/>
            <person name="Henrissat B."/>
            <person name="Roux C."/>
            <person name="Martin F."/>
            <person name="Corradi N."/>
        </authorList>
    </citation>
    <scope>NUCLEOTIDE SEQUENCE [LARGE SCALE GENOMIC DNA]</scope>
    <source>
        <strain evidence="5 6">DAOM 197198</strain>
    </source>
</reference>